<organism evidence="3 4">
    <name type="scientific">Fonsecaea monophora</name>
    <dbReference type="NCBI Taxonomy" id="254056"/>
    <lineage>
        <taxon>Eukaryota</taxon>
        <taxon>Fungi</taxon>
        <taxon>Dikarya</taxon>
        <taxon>Ascomycota</taxon>
        <taxon>Pezizomycotina</taxon>
        <taxon>Eurotiomycetes</taxon>
        <taxon>Chaetothyriomycetidae</taxon>
        <taxon>Chaetothyriales</taxon>
        <taxon>Herpotrichiellaceae</taxon>
        <taxon>Fonsecaea</taxon>
    </lineage>
</organism>
<keyword evidence="4" id="KW-1185">Reference proteome</keyword>
<dbReference type="GeneID" id="34600899"/>
<dbReference type="RefSeq" id="XP_022512006.1">
    <property type="nucleotide sequence ID" value="XM_022655702.1"/>
</dbReference>
<keyword evidence="2" id="KW-0812">Transmembrane</keyword>
<keyword evidence="2" id="KW-1133">Transmembrane helix</keyword>
<accession>A0A177F759</accession>
<comment type="caution">
    <text evidence="3">The sequence shown here is derived from an EMBL/GenBank/DDBJ whole genome shotgun (WGS) entry which is preliminary data.</text>
</comment>
<dbReference type="AlphaFoldDB" id="A0A177F759"/>
<evidence type="ECO:0000256" key="1">
    <source>
        <dbReference type="SAM" id="Coils"/>
    </source>
</evidence>
<protein>
    <submittedName>
        <fullName evidence="3">Uncharacterized protein</fullName>
    </submittedName>
</protein>
<gene>
    <name evidence="3" type="ORF">AYO21_05735</name>
</gene>
<evidence type="ECO:0000313" key="3">
    <source>
        <dbReference type="EMBL" id="OAG40054.1"/>
    </source>
</evidence>
<name>A0A177F759_9EURO</name>
<reference evidence="3 4" key="1">
    <citation type="submission" date="2016-03" db="EMBL/GenBank/DDBJ databases">
        <title>Draft genome sequence of the Fonsecaea monophora CBS 269.37.</title>
        <authorList>
            <person name="Bombassaro A."/>
            <person name="Vinicius W.A."/>
            <person name="De Hoog S."/>
            <person name="Sun J."/>
            <person name="Souza E.M."/>
            <person name="Raittz R.T."/>
            <person name="Costa F."/>
            <person name="Leao A.C."/>
            <person name="Tadra-Sfeir M.Z."/>
            <person name="Baura V."/>
            <person name="Balsanelli E."/>
            <person name="Pedrosa F.O."/>
            <person name="Moreno L.F."/>
            <person name="Steffens M.B."/>
            <person name="Xi L."/>
            <person name="Bocca A.L."/>
            <person name="Felipe M.S."/>
            <person name="Teixeira M."/>
            <person name="Telles Filho F.Q."/>
            <person name="Azevedo C.M."/>
            <person name="Gomes R."/>
            <person name="Vicente V.A."/>
        </authorList>
    </citation>
    <scope>NUCLEOTIDE SEQUENCE [LARGE SCALE GENOMIC DNA]</scope>
    <source>
        <strain evidence="3 4">CBS 269.37</strain>
    </source>
</reference>
<feature type="coiled-coil region" evidence="1">
    <location>
        <begin position="192"/>
        <end position="219"/>
    </location>
</feature>
<proteinExistence type="predicted"/>
<keyword evidence="1" id="KW-0175">Coiled coil</keyword>
<dbReference type="EMBL" id="LVKK01000037">
    <property type="protein sequence ID" value="OAG40054.1"/>
    <property type="molecule type" value="Genomic_DNA"/>
</dbReference>
<dbReference type="OrthoDB" id="4153055at2759"/>
<dbReference type="Proteomes" id="UP000077002">
    <property type="component" value="Unassembled WGS sequence"/>
</dbReference>
<keyword evidence="2" id="KW-0472">Membrane</keyword>
<evidence type="ECO:0000313" key="4">
    <source>
        <dbReference type="Proteomes" id="UP000077002"/>
    </source>
</evidence>
<feature type="transmembrane region" description="Helical" evidence="2">
    <location>
        <begin position="254"/>
        <end position="276"/>
    </location>
</feature>
<evidence type="ECO:0000256" key="2">
    <source>
        <dbReference type="SAM" id="Phobius"/>
    </source>
</evidence>
<sequence length="287" mass="31614">MDDTRSDGTPSKYVVPQLRQYPARKHHVIPTAEVPSRFDVLDPANEASRNFGTHGTATTDTLESASSLAADPDKDMAHPAKDTTTLTATSAQAPAMNLISSHADHPQQHPVIAFKKLLPTSLKAVDPDFYLVLFQEQLAVQTKEMTLAARRTGNPPQHLVAPLAYIRALAHTVDRIKQPRQDNTLVTRARKCEQIQNLLDSLGDEIERASRDNSDHQGEAPSQDDDLQYLITCCDSDLRGQLEALKPQQARSRVSFGTIVILVVVLALLTFSRPFLSSIRVIGSRLP</sequence>